<dbReference type="InterPro" id="IPR036388">
    <property type="entry name" value="WH-like_DNA-bd_sf"/>
</dbReference>
<evidence type="ECO:0000256" key="2">
    <source>
        <dbReference type="ARBA" id="ARBA00023125"/>
    </source>
</evidence>
<dbReference type="GO" id="GO:0003700">
    <property type="term" value="F:DNA-binding transcription factor activity"/>
    <property type="evidence" value="ECO:0007669"/>
    <property type="project" value="InterPro"/>
</dbReference>
<feature type="compositionally biased region" description="Low complexity" evidence="4">
    <location>
        <begin position="332"/>
        <end position="346"/>
    </location>
</feature>
<evidence type="ECO:0000259" key="5">
    <source>
        <dbReference type="PROSITE" id="PS51000"/>
    </source>
</evidence>
<gene>
    <name evidence="6" type="ORF">G3I29_15040</name>
</gene>
<dbReference type="InterPro" id="IPR051534">
    <property type="entry name" value="CBASS_pafABC_assoc_protein"/>
</dbReference>
<dbReference type="PIRSF" id="PIRSF016838">
    <property type="entry name" value="PafC"/>
    <property type="match status" value="1"/>
</dbReference>
<evidence type="ECO:0000256" key="3">
    <source>
        <dbReference type="ARBA" id="ARBA00023163"/>
    </source>
</evidence>
<dbReference type="PROSITE" id="PS51000">
    <property type="entry name" value="HTH_DEOR_2"/>
    <property type="match status" value="1"/>
</dbReference>
<protein>
    <submittedName>
        <fullName evidence="6">YafY family transcriptional regulator</fullName>
    </submittedName>
</protein>
<dbReference type="Gene3D" id="1.10.10.10">
    <property type="entry name" value="Winged helix-like DNA-binding domain superfamily/Winged helix DNA-binding domain"/>
    <property type="match status" value="1"/>
</dbReference>
<dbReference type="InterPro" id="IPR028349">
    <property type="entry name" value="PafC-like"/>
</dbReference>
<accession>A0A6N9TZI0</accession>
<dbReference type="PANTHER" id="PTHR34580">
    <property type="match status" value="1"/>
</dbReference>
<dbReference type="InterPro" id="IPR013196">
    <property type="entry name" value="HTH_11"/>
</dbReference>
<evidence type="ECO:0000256" key="1">
    <source>
        <dbReference type="ARBA" id="ARBA00023015"/>
    </source>
</evidence>
<keyword evidence="1" id="KW-0805">Transcription regulation</keyword>
<feature type="domain" description="HTH deoR-type" evidence="5">
    <location>
        <begin position="4"/>
        <end position="59"/>
    </location>
</feature>
<name>A0A6N9TZI0_STRHA</name>
<dbReference type="PANTHER" id="PTHR34580:SF3">
    <property type="entry name" value="PROTEIN PAFB"/>
    <property type="match status" value="1"/>
</dbReference>
<dbReference type="PROSITE" id="PS00894">
    <property type="entry name" value="HTH_DEOR_1"/>
    <property type="match status" value="1"/>
</dbReference>
<evidence type="ECO:0000313" key="7">
    <source>
        <dbReference type="Proteomes" id="UP000471293"/>
    </source>
</evidence>
<dbReference type="RefSeq" id="WP_164345189.1">
    <property type="nucleotide sequence ID" value="NZ_JAAGLQ010000299.1"/>
</dbReference>
<dbReference type="InterPro" id="IPR026881">
    <property type="entry name" value="WYL_dom"/>
</dbReference>
<comment type="caution">
    <text evidence="6">The sequence shown here is derived from an EMBL/GenBank/DDBJ whole genome shotgun (WGS) entry which is preliminary data.</text>
</comment>
<dbReference type="SUPFAM" id="SSF46785">
    <property type="entry name" value="Winged helix' DNA-binding domain"/>
    <property type="match status" value="1"/>
</dbReference>
<evidence type="ECO:0000256" key="4">
    <source>
        <dbReference type="SAM" id="MobiDB-lite"/>
    </source>
</evidence>
<dbReference type="InterPro" id="IPR036390">
    <property type="entry name" value="WH_DNA-bd_sf"/>
</dbReference>
<reference evidence="6 7" key="1">
    <citation type="submission" date="2020-01" db="EMBL/GenBank/DDBJ databases">
        <title>Insect and environment-associated Actinomycetes.</title>
        <authorList>
            <person name="Currrie C."/>
            <person name="Chevrette M."/>
            <person name="Carlson C."/>
            <person name="Stubbendieck R."/>
            <person name="Wendt-Pienkowski E."/>
        </authorList>
    </citation>
    <scope>NUCLEOTIDE SEQUENCE [LARGE SCALE GENOMIC DNA]</scope>
    <source>
        <strain evidence="6 7">SID11342</strain>
    </source>
</reference>
<organism evidence="6 7">
    <name type="scientific">Streptomyces halstedii</name>
    <dbReference type="NCBI Taxonomy" id="1944"/>
    <lineage>
        <taxon>Bacteria</taxon>
        <taxon>Bacillati</taxon>
        <taxon>Actinomycetota</taxon>
        <taxon>Actinomycetes</taxon>
        <taxon>Kitasatosporales</taxon>
        <taxon>Streptomycetaceae</taxon>
        <taxon>Streptomyces</taxon>
    </lineage>
</organism>
<dbReference type="Pfam" id="PF08279">
    <property type="entry name" value="HTH_11"/>
    <property type="match status" value="1"/>
</dbReference>
<dbReference type="InterPro" id="IPR018356">
    <property type="entry name" value="Tscrpt_reg_HTH_DeoR_CS"/>
</dbReference>
<dbReference type="Proteomes" id="UP000471293">
    <property type="component" value="Unassembled WGS sequence"/>
</dbReference>
<keyword evidence="2" id="KW-0238">DNA-binding</keyword>
<dbReference type="PROSITE" id="PS52050">
    <property type="entry name" value="WYL"/>
    <property type="match status" value="1"/>
</dbReference>
<dbReference type="Pfam" id="PF13280">
    <property type="entry name" value="WYL"/>
    <property type="match status" value="1"/>
</dbReference>
<dbReference type="InterPro" id="IPR057727">
    <property type="entry name" value="WCX_dom"/>
</dbReference>
<evidence type="ECO:0000313" key="6">
    <source>
        <dbReference type="EMBL" id="NEA16817.1"/>
    </source>
</evidence>
<dbReference type="InterPro" id="IPR001034">
    <property type="entry name" value="DeoR_HTH"/>
</dbReference>
<feature type="region of interest" description="Disordered" evidence="4">
    <location>
        <begin position="318"/>
        <end position="346"/>
    </location>
</feature>
<proteinExistence type="predicted"/>
<dbReference type="GO" id="GO:0003677">
    <property type="term" value="F:DNA binding"/>
    <property type="evidence" value="ECO:0007669"/>
    <property type="project" value="UniProtKB-KW"/>
</dbReference>
<keyword evidence="3" id="KW-0804">Transcription</keyword>
<dbReference type="AlphaFoldDB" id="A0A6N9TZI0"/>
<dbReference type="EMBL" id="JAAGLQ010000299">
    <property type="protein sequence ID" value="NEA16817.1"/>
    <property type="molecule type" value="Genomic_DNA"/>
</dbReference>
<sequence>MLETSARLLRLLTLLQSPRAWPGTELAERLGVSGRTVRNDIERLRTLGYPVDATRGSTGGYRLAAGSAMPPLLLEDDEAVAVTLAVRTVAESSMAGTEETSLRALAKLEQVLPARLRRRVRALQEYTAPVPADRPGPRVDTDLLMTLTAACRDHERLRLDYRDHAGASTRRLVEPQRVVNWGRRWYLVAWDVDREDWRTFRADRITPRTPAGPRFAPRGDPKGDAAAYVAGKVSAAAWRHHARVTVHAPAPTVLERVNPAVGVVEAVDGRTCVLVTGADSLESLAVHLSVLGCDFTVTEPPELVAYLRELAGRYARSTATSAPGVDAATPVAGSPDDGSSPAASSR</sequence>
<dbReference type="Pfam" id="PF25583">
    <property type="entry name" value="WCX"/>
    <property type="match status" value="1"/>
</dbReference>